<organism evidence="1 2">
    <name type="scientific">Pelomonas parva</name>
    <dbReference type="NCBI Taxonomy" id="3299032"/>
    <lineage>
        <taxon>Bacteria</taxon>
        <taxon>Pseudomonadati</taxon>
        <taxon>Pseudomonadota</taxon>
        <taxon>Betaproteobacteria</taxon>
        <taxon>Burkholderiales</taxon>
        <taxon>Sphaerotilaceae</taxon>
        <taxon>Roseateles</taxon>
    </lineage>
</organism>
<name>A0ABW7F590_9BURK</name>
<dbReference type="Pfam" id="PF03692">
    <property type="entry name" value="CxxCxxCC"/>
    <property type="match status" value="1"/>
</dbReference>
<dbReference type="EMBL" id="JBIGHV010000005">
    <property type="protein sequence ID" value="MFG6431056.1"/>
    <property type="molecule type" value="Genomic_DNA"/>
</dbReference>
<evidence type="ECO:0000313" key="2">
    <source>
        <dbReference type="Proteomes" id="UP001606210"/>
    </source>
</evidence>
<sequence length="248" mass="26291">MMNAPALRIRLALPGRRVEVAHPAPTGPARLDELLPFMYAVDDAAIAVAVGQARKSGANVSCAKGCSACCKRQPVPVTPAEAHGLARRVQALPQPRRARVEQRFADAVAQLRAAGLFDTFMRDTPIDGPAQARDAATAYMALGLVCPFLEDDACSIHAQRPFVCRQYLVSSPPALCADPLQQPVAVLDIPVRPAGAMLALTPPLGGKPAFTVPLVLALAYAARHADTPPRSDDARQTLAQWLDGLLPS</sequence>
<dbReference type="RefSeq" id="WP_394479820.1">
    <property type="nucleotide sequence ID" value="NZ_JBIGHV010000005.1"/>
</dbReference>
<keyword evidence="2" id="KW-1185">Reference proteome</keyword>
<evidence type="ECO:0000313" key="1">
    <source>
        <dbReference type="EMBL" id="MFG6431056.1"/>
    </source>
</evidence>
<dbReference type="InterPro" id="IPR005358">
    <property type="entry name" value="Puta_zinc/iron-chelating_dom"/>
</dbReference>
<gene>
    <name evidence="1" type="ORF">ACG00Y_14090</name>
</gene>
<dbReference type="Proteomes" id="UP001606210">
    <property type="component" value="Unassembled WGS sequence"/>
</dbReference>
<protein>
    <submittedName>
        <fullName evidence="1">YkgJ family cysteine cluster protein</fullName>
    </submittedName>
</protein>
<reference evidence="1 2" key="1">
    <citation type="submission" date="2024-08" db="EMBL/GenBank/DDBJ databases">
        <authorList>
            <person name="Lu H."/>
        </authorList>
    </citation>
    <scope>NUCLEOTIDE SEQUENCE [LARGE SCALE GENOMIC DNA]</scope>
    <source>
        <strain evidence="1 2">LYH14W</strain>
    </source>
</reference>
<comment type="caution">
    <text evidence="1">The sequence shown here is derived from an EMBL/GenBank/DDBJ whole genome shotgun (WGS) entry which is preliminary data.</text>
</comment>
<accession>A0ABW7F590</accession>
<proteinExistence type="predicted"/>